<dbReference type="EMBL" id="JARJLG010000089">
    <property type="protein sequence ID" value="KAJ7748520.1"/>
    <property type="molecule type" value="Genomic_DNA"/>
</dbReference>
<evidence type="ECO:0000256" key="4">
    <source>
        <dbReference type="ARBA" id="ARBA00022806"/>
    </source>
</evidence>
<protein>
    <recommendedName>
        <fullName evidence="1">RNA helicase</fullName>
        <ecNumber evidence="1">3.6.4.13</ecNumber>
    </recommendedName>
</protein>
<dbReference type="PANTHER" id="PTHR47959">
    <property type="entry name" value="ATP-DEPENDENT RNA HELICASE RHLE-RELATED"/>
    <property type="match status" value="1"/>
</dbReference>
<comment type="catalytic activity">
    <reaction evidence="8">
        <text>ATP + H2O = ADP + phosphate + H(+)</text>
        <dbReference type="Rhea" id="RHEA:13065"/>
        <dbReference type="ChEBI" id="CHEBI:15377"/>
        <dbReference type="ChEBI" id="CHEBI:15378"/>
        <dbReference type="ChEBI" id="CHEBI:30616"/>
        <dbReference type="ChEBI" id="CHEBI:43474"/>
        <dbReference type="ChEBI" id="CHEBI:456216"/>
        <dbReference type="EC" id="3.6.4.13"/>
    </reaction>
</comment>
<keyword evidence="4 9" id="KW-0347">Helicase</keyword>
<dbReference type="GO" id="GO:0003724">
    <property type="term" value="F:RNA helicase activity"/>
    <property type="evidence" value="ECO:0007669"/>
    <property type="project" value="UniProtKB-EC"/>
</dbReference>
<keyword evidence="2 9" id="KW-0547">Nucleotide-binding</keyword>
<dbReference type="PROSITE" id="PS00039">
    <property type="entry name" value="DEAD_ATP_HELICASE"/>
    <property type="match status" value="1"/>
</dbReference>
<gene>
    <name evidence="13" type="ORF">DFH07DRAFT_564540</name>
</gene>
<feature type="domain" description="Helicase ATP-binding" evidence="11">
    <location>
        <begin position="161"/>
        <end position="340"/>
    </location>
</feature>
<dbReference type="GO" id="GO:0030490">
    <property type="term" value="P:maturation of SSU-rRNA"/>
    <property type="evidence" value="ECO:0007669"/>
    <property type="project" value="InterPro"/>
</dbReference>
<organism evidence="13 14">
    <name type="scientific">Mycena maculata</name>
    <dbReference type="NCBI Taxonomy" id="230809"/>
    <lineage>
        <taxon>Eukaryota</taxon>
        <taxon>Fungi</taxon>
        <taxon>Dikarya</taxon>
        <taxon>Basidiomycota</taxon>
        <taxon>Agaricomycotina</taxon>
        <taxon>Agaricomycetes</taxon>
        <taxon>Agaricomycetidae</taxon>
        <taxon>Agaricales</taxon>
        <taxon>Marasmiineae</taxon>
        <taxon>Mycenaceae</taxon>
        <taxon>Mycena</taxon>
    </lineage>
</organism>
<feature type="region of interest" description="Disordered" evidence="10">
    <location>
        <begin position="26"/>
        <end position="120"/>
    </location>
</feature>
<evidence type="ECO:0000256" key="2">
    <source>
        <dbReference type="ARBA" id="ARBA00022741"/>
    </source>
</evidence>
<evidence type="ECO:0000256" key="9">
    <source>
        <dbReference type="RuleBase" id="RU000492"/>
    </source>
</evidence>
<evidence type="ECO:0000256" key="10">
    <source>
        <dbReference type="SAM" id="MobiDB-lite"/>
    </source>
</evidence>
<keyword evidence="6" id="KW-0694">RNA-binding</keyword>
<accession>A0AAD7N843</accession>
<dbReference type="GO" id="GO:0016787">
    <property type="term" value="F:hydrolase activity"/>
    <property type="evidence" value="ECO:0007669"/>
    <property type="project" value="UniProtKB-KW"/>
</dbReference>
<evidence type="ECO:0000313" key="14">
    <source>
        <dbReference type="Proteomes" id="UP001215280"/>
    </source>
</evidence>
<name>A0AAD7N843_9AGAR</name>
<dbReference type="PANTHER" id="PTHR47959:SF15">
    <property type="entry name" value="RNA HELICASE"/>
    <property type="match status" value="1"/>
</dbReference>
<evidence type="ECO:0000256" key="3">
    <source>
        <dbReference type="ARBA" id="ARBA00022801"/>
    </source>
</evidence>
<feature type="compositionally biased region" description="Acidic residues" evidence="10">
    <location>
        <begin position="79"/>
        <end position="102"/>
    </location>
</feature>
<proteinExistence type="inferred from homology"/>
<dbReference type="InterPro" id="IPR011545">
    <property type="entry name" value="DEAD/DEAH_box_helicase_dom"/>
</dbReference>
<dbReference type="SUPFAM" id="SSF52540">
    <property type="entry name" value="P-loop containing nucleoside triphosphate hydrolases"/>
    <property type="match status" value="1"/>
</dbReference>
<dbReference type="Gene3D" id="3.40.50.300">
    <property type="entry name" value="P-loop containing nucleotide triphosphate hydrolases"/>
    <property type="match status" value="2"/>
</dbReference>
<dbReference type="InterPro" id="IPR050079">
    <property type="entry name" value="DEAD_box_RNA_helicase"/>
</dbReference>
<dbReference type="GO" id="GO:0005829">
    <property type="term" value="C:cytosol"/>
    <property type="evidence" value="ECO:0007669"/>
    <property type="project" value="TreeGrafter"/>
</dbReference>
<dbReference type="InterPro" id="IPR001650">
    <property type="entry name" value="Helicase_C-like"/>
</dbReference>
<evidence type="ECO:0000256" key="7">
    <source>
        <dbReference type="ARBA" id="ARBA00024355"/>
    </source>
</evidence>
<dbReference type="PROSITE" id="PS51194">
    <property type="entry name" value="HELICASE_CTER"/>
    <property type="match status" value="1"/>
</dbReference>
<evidence type="ECO:0000256" key="5">
    <source>
        <dbReference type="ARBA" id="ARBA00022840"/>
    </source>
</evidence>
<dbReference type="GO" id="GO:0005524">
    <property type="term" value="F:ATP binding"/>
    <property type="evidence" value="ECO:0007669"/>
    <property type="project" value="UniProtKB-KW"/>
</dbReference>
<dbReference type="CDD" id="cd17957">
    <property type="entry name" value="DEADc_DDX52"/>
    <property type="match status" value="1"/>
</dbReference>
<dbReference type="SMART" id="SM00487">
    <property type="entry name" value="DEXDc"/>
    <property type="match status" value="1"/>
</dbReference>
<feature type="compositionally biased region" description="Basic and acidic residues" evidence="10">
    <location>
        <begin position="539"/>
        <end position="549"/>
    </location>
</feature>
<evidence type="ECO:0000256" key="6">
    <source>
        <dbReference type="ARBA" id="ARBA00022884"/>
    </source>
</evidence>
<evidence type="ECO:0000256" key="1">
    <source>
        <dbReference type="ARBA" id="ARBA00012552"/>
    </source>
</evidence>
<dbReference type="Proteomes" id="UP001215280">
    <property type="component" value="Unassembled WGS sequence"/>
</dbReference>
<evidence type="ECO:0000313" key="13">
    <source>
        <dbReference type="EMBL" id="KAJ7748520.1"/>
    </source>
</evidence>
<keyword evidence="14" id="KW-1185">Reference proteome</keyword>
<dbReference type="CDD" id="cd18787">
    <property type="entry name" value="SF2_C_DEAD"/>
    <property type="match status" value="1"/>
</dbReference>
<evidence type="ECO:0000256" key="8">
    <source>
        <dbReference type="ARBA" id="ARBA00047984"/>
    </source>
</evidence>
<reference evidence="13" key="1">
    <citation type="submission" date="2023-03" db="EMBL/GenBank/DDBJ databases">
        <title>Massive genome expansion in bonnet fungi (Mycena s.s.) driven by repeated elements and novel gene families across ecological guilds.</title>
        <authorList>
            <consortium name="Lawrence Berkeley National Laboratory"/>
            <person name="Harder C.B."/>
            <person name="Miyauchi S."/>
            <person name="Viragh M."/>
            <person name="Kuo A."/>
            <person name="Thoen E."/>
            <person name="Andreopoulos B."/>
            <person name="Lu D."/>
            <person name="Skrede I."/>
            <person name="Drula E."/>
            <person name="Henrissat B."/>
            <person name="Morin E."/>
            <person name="Kohler A."/>
            <person name="Barry K."/>
            <person name="LaButti K."/>
            <person name="Morin E."/>
            <person name="Salamov A."/>
            <person name="Lipzen A."/>
            <person name="Mereny Z."/>
            <person name="Hegedus B."/>
            <person name="Baldrian P."/>
            <person name="Stursova M."/>
            <person name="Weitz H."/>
            <person name="Taylor A."/>
            <person name="Grigoriev I.V."/>
            <person name="Nagy L.G."/>
            <person name="Martin F."/>
            <person name="Kauserud H."/>
        </authorList>
    </citation>
    <scope>NUCLEOTIDE SEQUENCE</scope>
    <source>
        <strain evidence="13">CBHHK188m</strain>
    </source>
</reference>
<feature type="domain" description="Helicase C-terminal" evidence="12">
    <location>
        <begin position="365"/>
        <end position="513"/>
    </location>
</feature>
<dbReference type="InterPro" id="IPR000629">
    <property type="entry name" value="RNA-helicase_DEAD-box_CS"/>
</dbReference>
<comment type="caution">
    <text evidence="13">The sequence shown here is derived from an EMBL/GenBank/DDBJ whole genome shotgun (WGS) entry which is preliminary data.</text>
</comment>
<dbReference type="InterPro" id="IPR044764">
    <property type="entry name" value="DDX52/Rok1_DEADc"/>
</dbReference>
<keyword evidence="5 9" id="KW-0067">ATP-binding</keyword>
<dbReference type="SMART" id="SM00490">
    <property type="entry name" value="HELICc"/>
    <property type="match status" value="1"/>
</dbReference>
<dbReference type="InterPro" id="IPR027417">
    <property type="entry name" value="P-loop_NTPase"/>
</dbReference>
<sequence>MEAFQLLSRGGVKFDKKRFKTDVQLFSKDTPAATSEKISEGELPGELDYFKYAPGGSGKRKAEGDGTTAKALKKRKVEEDNEDEDEDEKHSDAEEEDEDANGTEETPSRPRQRVVTKGSDIPAHADTFSAMAERYQISSLLLSNLTANGYNDPTGIQSYGIPILLESRDLAAISPTGTGKTLSYLLPIMSSLRAPSSSANSDAGAGVRAVVVAPTRELAHQIHNECLKLAQGRKWRVVLFSKATAGTLADKSARDKVDIIISTPLRLVASIKSGGLELSNVRHLVLDEADRMLDAEFFPQVEEILAACSHPQIQKAVFSATLPANAEKMAMQMLKDPIRVVVGLKDTPLPLISQSLTYVADDPSKLPSILGYLAKPYNPPVLIFTSSQPRATSLAQELVLNGVSNVDCLHAGMTKKEREDAVSRMRRGESWVMVSTEVMARGMDFKGIREVVNYDFPTSVQSYVHRIGRTGRAGREGKAVTYFTDDDAPFLKAIANVLLQSGSTVPEWILKLPKPSKLKRRQMGKVKRAEIVNPARKIGRSDAIKKRDMIAGSKRRAARKPSPTAGVE</sequence>
<dbReference type="PROSITE" id="PS51192">
    <property type="entry name" value="HELICASE_ATP_BIND_1"/>
    <property type="match status" value="1"/>
</dbReference>
<keyword evidence="3 9" id="KW-0378">Hydrolase</keyword>
<dbReference type="GO" id="GO:0003723">
    <property type="term" value="F:RNA binding"/>
    <property type="evidence" value="ECO:0007669"/>
    <property type="project" value="UniProtKB-KW"/>
</dbReference>
<dbReference type="Pfam" id="PF00270">
    <property type="entry name" value="DEAD"/>
    <property type="match status" value="1"/>
</dbReference>
<dbReference type="Pfam" id="PF00271">
    <property type="entry name" value="Helicase_C"/>
    <property type="match status" value="1"/>
</dbReference>
<feature type="region of interest" description="Disordered" evidence="10">
    <location>
        <begin position="537"/>
        <end position="568"/>
    </location>
</feature>
<dbReference type="AlphaFoldDB" id="A0AAD7N843"/>
<dbReference type="EC" id="3.6.4.13" evidence="1"/>
<evidence type="ECO:0000259" key="12">
    <source>
        <dbReference type="PROSITE" id="PS51194"/>
    </source>
</evidence>
<dbReference type="InterPro" id="IPR014001">
    <property type="entry name" value="Helicase_ATP-bd"/>
</dbReference>
<comment type="similarity">
    <text evidence="7">Belongs to the DEAD box helicase family. DDX52/ROK1 subfamily.</text>
</comment>
<evidence type="ECO:0000259" key="11">
    <source>
        <dbReference type="PROSITE" id="PS51192"/>
    </source>
</evidence>